<dbReference type="InterPro" id="IPR000836">
    <property type="entry name" value="PRTase_dom"/>
</dbReference>
<comment type="caution">
    <text evidence="3">The sequence shown here is derived from an EMBL/GenBank/DDBJ whole genome shotgun (WGS) entry which is preliminary data.</text>
</comment>
<proteinExistence type="inferred from homology"/>
<protein>
    <submittedName>
        <fullName evidence="3">ComF family protein</fullName>
    </submittedName>
</protein>
<accession>A0A4Z0D4N5</accession>
<dbReference type="PANTHER" id="PTHR47505">
    <property type="entry name" value="DNA UTILIZATION PROTEIN YHGH"/>
    <property type="match status" value="1"/>
</dbReference>
<gene>
    <name evidence="3" type="ORF">E4100_06690</name>
</gene>
<dbReference type="InterPro" id="IPR029057">
    <property type="entry name" value="PRTase-like"/>
</dbReference>
<feature type="domain" description="Phosphoribosyltransferase" evidence="2">
    <location>
        <begin position="140"/>
        <end position="209"/>
    </location>
</feature>
<dbReference type="Proteomes" id="UP000298381">
    <property type="component" value="Unassembled WGS sequence"/>
</dbReference>
<evidence type="ECO:0000313" key="3">
    <source>
        <dbReference type="EMBL" id="TFZ39946.1"/>
    </source>
</evidence>
<name>A0A4Z0D4N5_9FIRM</name>
<evidence type="ECO:0000259" key="2">
    <source>
        <dbReference type="Pfam" id="PF00156"/>
    </source>
</evidence>
<reference evidence="3 4" key="1">
    <citation type="submission" date="2019-03" db="EMBL/GenBank/DDBJ databases">
        <title>Draft genome sequence data and analysis of a Fermenting Bacterium, Soehngenia longevitae strain 1933PT, isolated from petroleum reservoir in Azerbaijan.</title>
        <authorList>
            <person name="Grouzdev D.S."/>
            <person name="Bidzhieva S.K."/>
            <person name="Sokolova D.S."/>
            <person name="Tourova T.P."/>
            <person name="Poltaraus A.B."/>
            <person name="Nazina T.N."/>
        </authorList>
    </citation>
    <scope>NUCLEOTIDE SEQUENCE [LARGE SCALE GENOMIC DNA]</scope>
    <source>
        <strain evidence="3 4">1933P</strain>
    </source>
</reference>
<dbReference type="PANTHER" id="PTHR47505:SF1">
    <property type="entry name" value="DNA UTILIZATION PROTEIN YHGH"/>
    <property type="match status" value="1"/>
</dbReference>
<dbReference type="OrthoDB" id="9779910at2"/>
<organism evidence="3 4">
    <name type="scientific">Soehngenia longivitae</name>
    <dbReference type="NCBI Taxonomy" id="2562294"/>
    <lineage>
        <taxon>Bacteria</taxon>
        <taxon>Bacillati</taxon>
        <taxon>Bacillota</taxon>
        <taxon>Tissierellia</taxon>
        <taxon>Tissierellales</taxon>
        <taxon>Tissierellaceae</taxon>
        <taxon>Soehngenia</taxon>
    </lineage>
</organism>
<dbReference type="CDD" id="cd06223">
    <property type="entry name" value="PRTases_typeI"/>
    <property type="match status" value="1"/>
</dbReference>
<evidence type="ECO:0000256" key="1">
    <source>
        <dbReference type="ARBA" id="ARBA00008007"/>
    </source>
</evidence>
<dbReference type="EMBL" id="SRIB01000008">
    <property type="protein sequence ID" value="TFZ39946.1"/>
    <property type="molecule type" value="Genomic_DNA"/>
</dbReference>
<comment type="similarity">
    <text evidence="1">Belongs to the ComF/GntX family.</text>
</comment>
<dbReference type="RefSeq" id="WP_135271262.1">
    <property type="nucleotide sequence ID" value="NZ_SRIB01000008.1"/>
</dbReference>
<sequence length="214" mass="25472">MINKFLFPSDNICNFCKDYDENLKHGLCKECRDRIEELHSKLDVKIDYVDELYVSLLYNRFTKDFIHQYKFNNKSHLFKTFSSYMNKTLNELGIFDYDLIIPVPIHRRKEAIRGYNQSYLLAQEIAKYNNKPLFKDILIKNKWTREQNKLNLHERRLNLRDSFLVKKEELILDKKILLIDDIVTTGMTLELCGKELKENGADKIIALCLSTPIR</sequence>
<dbReference type="Gene3D" id="3.40.50.2020">
    <property type="match status" value="1"/>
</dbReference>
<dbReference type="Pfam" id="PF00156">
    <property type="entry name" value="Pribosyltran"/>
    <property type="match status" value="1"/>
</dbReference>
<keyword evidence="4" id="KW-1185">Reference proteome</keyword>
<evidence type="ECO:0000313" key="4">
    <source>
        <dbReference type="Proteomes" id="UP000298381"/>
    </source>
</evidence>
<dbReference type="SUPFAM" id="SSF53271">
    <property type="entry name" value="PRTase-like"/>
    <property type="match status" value="1"/>
</dbReference>
<dbReference type="InterPro" id="IPR051910">
    <property type="entry name" value="ComF/GntX_DNA_util-trans"/>
</dbReference>
<dbReference type="AlphaFoldDB" id="A0A4Z0D4N5"/>